<dbReference type="EMBL" id="CACRXK020005498">
    <property type="protein sequence ID" value="CAB4006400.1"/>
    <property type="molecule type" value="Genomic_DNA"/>
</dbReference>
<dbReference type="AlphaFoldDB" id="A0A7D9IGL4"/>
<accession>A0A7D9IGL4</accession>
<comment type="caution">
    <text evidence="1">The sequence shown here is derived from an EMBL/GenBank/DDBJ whole genome shotgun (WGS) entry which is preliminary data.</text>
</comment>
<reference evidence="1" key="1">
    <citation type="submission" date="2020-04" db="EMBL/GenBank/DDBJ databases">
        <authorList>
            <person name="Alioto T."/>
            <person name="Alioto T."/>
            <person name="Gomez Garrido J."/>
        </authorList>
    </citation>
    <scope>NUCLEOTIDE SEQUENCE</scope>
    <source>
        <strain evidence="1">A484AB</strain>
    </source>
</reference>
<gene>
    <name evidence="1" type="ORF">PACLA_8A041243</name>
</gene>
<dbReference type="Proteomes" id="UP001152795">
    <property type="component" value="Unassembled WGS sequence"/>
</dbReference>
<keyword evidence="2" id="KW-1185">Reference proteome</keyword>
<evidence type="ECO:0000313" key="2">
    <source>
        <dbReference type="Proteomes" id="UP001152795"/>
    </source>
</evidence>
<organism evidence="1 2">
    <name type="scientific">Paramuricea clavata</name>
    <name type="common">Red gorgonian</name>
    <name type="synonym">Violescent sea-whip</name>
    <dbReference type="NCBI Taxonomy" id="317549"/>
    <lineage>
        <taxon>Eukaryota</taxon>
        <taxon>Metazoa</taxon>
        <taxon>Cnidaria</taxon>
        <taxon>Anthozoa</taxon>
        <taxon>Octocorallia</taxon>
        <taxon>Malacalcyonacea</taxon>
        <taxon>Plexauridae</taxon>
        <taxon>Paramuricea</taxon>
    </lineage>
</organism>
<proteinExistence type="predicted"/>
<protein>
    <submittedName>
        <fullName evidence="1">Uncharacterized protein</fullName>
    </submittedName>
</protein>
<sequence length="230" mass="27544">MENYKSLIDMQVEKETPVVTFQDNMQLMRTSMRHLRLSKLHKDKVKQNKIWDFTVCGWRVVDISGIEDLFQYKSSVEPQRAFKDLKYEDLIKNNPPHEYKWKEFRERNRLWKMDVAFNTVNVTKEQLRNMRSEDLQRAASNLDLFKKEFDFVSDKQPKFIPLQSSGKDFDLDRAYKWFAFLKSLEYHKKTQHDYEQILHGKGTVEEITENGDEEIIAVVNQDDEEDSMSD</sequence>
<evidence type="ECO:0000313" key="1">
    <source>
        <dbReference type="EMBL" id="CAB4006400.1"/>
    </source>
</evidence>
<name>A0A7D9IGL4_PARCT</name>